<dbReference type="GO" id="GO:0005886">
    <property type="term" value="C:plasma membrane"/>
    <property type="evidence" value="ECO:0007669"/>
    <property type="project" value="UniProtKB-SubCell"/>
</dbReference>
<keyword evidence="3 6" id="KW-0812">Transmembrane</keyword>
<feature type="non-terminal residue" evidence="7">
    <location>
        <position position="1"/>
    </location>
</feature>
<comment type="function">
    <text evidence="6">Gustatory receptor which mediates acceptance or avoidance behavior, depending on its substrates.</text>
</comment>
<feature type="transmembrane region" description="Helical" evidence="6">
    <location>
        <begin position="42"/>
        <end position="62"/>
    </location>
</feature>
<reference evidence="7" key="2">
    <citation type="submission" date="2023-05" db="EMBL/GenBank/DDBJ databases">
        <authorList>
            <person name="Fouks B."/>
        </authorList>
    </citation>
    <scope>NUCLEOTIDE SEQUENCE</scope>
    <source>
        <strain evidence="7">Stay&amp;Tobe</strain>
        <tissue evidence="7">Testes</tissue>
    </source>
</reference>
<dbReference type="GO" id="GO:0007165">
    <property type="term" value="P:signal transduction"/>
    <property type="evidence" value="ECO:0007669"/>
    <property type="project" value="UniProtKB-KW"/>
</dbReference>
<keyword evidence="2 6" id="KW-1003">Cell membrane</keyword>
<evidence type="ECO:0000256" key="2">
    <source>
        <dbReference type="ARBA" id="ARBA00022475"/>
    </source>
</evidence>
<evidence type="ECO:0000256" key="4">
    <source>
        <dbReference type="ARBA" id="ARBA00022989"/>
    </source>
</evidence>
<keyword evidence="6" id="KW-0675">Receptor</keyword>
<protein>
    <recommendedName>
        <fullName evidence="6">Gustatory receptor</fullName>
    </recommendedName>
</protein>
<comment type="similarity">
    <text evidence="6">Belongs to the insect chemoreceptor superfamily. Gustatory receptor (GR) family.</text>
</comment>
<sequence length="357" mass="41771">METNTNLPLLKALKPSFYLSKILGLYPVTTKSMKFRKTKFGYFYSFLIYTIFLLSFLYKLCFHSKFQPLMTPVDRFAVFLHDWNPIFIVTVVMFCSIFSIHIYVPHGVILITALVQTFFGIIMIPGMGIFITMFMVPSKNSDENRRKWCNYIANTVSKLMLYQILNQLMSSSLILRNKFRAINNDLSSYYDSLTELYNHTHSINVKSGHFWKNHFRYKSFNFASSNTTGTEMNRSSIKNGERIWPDYLYSENALNISIVDRPTDNFQRRLEILLYIHEYLCNISNDINVIFSFPLLMTLAAIFCDILTSLYTILTNWIERQQVDLFLVEISYWTGIQFFYILAVAGICSLTTEEVTL</sequence>
<dbReference type="InterPro" id="IPR013604">
    <property type="entry name" value="7TM_chemorcpt"/>
</dbReference>
<evidence type="ECO:0000256" key="5">
    <source>
        <dbReference type="ARBA" id="ARBA00023136"/>
    </source>
</evidence>
<evidence type="ECO:0000256" key="3">
    <source>
        <dbReference type="ARBA" id="ARBA00022692"/>
    </source>
</evidence>
<comment type="subcellular location">
    <subcellularLocation>
        <location evidence="1 6">Cell membrane</location>
        <topology evidence="1 6">Multi-pass membrane protein</topology>
    </subcellularLocation>
</comment>
<evidence type="ECO:0000256" key="6">
    <source>
        <dbReference type="RuleBase" id="RU363108"/>
    </source>
</evidence>
<evidence type="ECO:0000256" key="1">
    <source>
        <dbReference type="ARBA" id="ARBA00004651"/>
    </source>
</evidence>
<reference evidence="7" key="1">
    <citation type="journal article" date="2023" name="IScience">
        <title>Live-bearing cockroach genome reveals convergent evolutionary mechanisms linked to viviparity in insects and beyond.</title>
        <authorList>
            <person name="Fouks B."/>
            <person name="Harrison M.C."/>
            <person name="Mikhailova A.A."/>
            <person name="Marchal E."/>
            <person name="English S."/>
            <person name="Carruthers M."/>
            <person name="Jennings E.C."/>
            <person name="Chiamaka E.L."/>
            <person name="Frigard R.A."/>
            <person name="Pippel M."/>
            <person name="Attardo G.M."/>
            <person name="Benoit J.B."/>
            <person name="Bornberg-Bauer E."/>
            <person name="Tobe S.S."/>
        </authorList>
    </citation>
    <scope>NUCLEOTIDE SEQUENCE</scope>
    <source>
        <strain evidence="7">Stay&amp;Tobe</strain>
    </source>
</reference>
<proteinExistence type="inferred from homology"/>
<dbReference type="AlphaFoldDB" id="A0AAD8A5R4"/>
<feature type="transmembrane region" description="Helical" evidence="6">
    <location>
        <begin position="330"/>
        <end position="351"/>
    </location>
</feature>
<keyword evidence="5 6" id="KW-0472">Membrane</keyword>
<dbReference type="GO" id="GO:0050909">
    <property type="term" value="P:sensory perception of taste"/>
    <property type="evidence" value="ECO:0007669"/>
    <property type="project" value="InterPro"/>
</dbReference>
<comment type="caution">
    <text evidence="6">Lacks conserved residue(s) required for the propagation of feature annotation.</text>
</comment>
<dbReference type="Proteomes" id="UP001233999">
    <property type="component" value="Unassembled WGS sequence"/>
</dbReference>
<keyword evidence="4 6" id="KW-1133">Transmembrane helix</keyword>
<keyword evidence="6" id="KW-0807">Transducer</keyword>
<evidence type="ECO:0000313" key="8">
    <source>
        <dbReference type="Proteomes" id="UP001233999"/>
    </source>
</evidence>
<feature type="transmembrane region" description="Helical" evidence="6">
    <location>
        <begin position="109"/>
        <end position="136"/>
    </location>
</feature>
<gene>
    <name evidence="7" type="ORF">L9F63_001510</name>
</gene>
<organism evidence="7 8">
    <name type="scientific">Diploptera punctata</name>
    <name type="common">Pacific beetle cockroach</name>
    <dbReference type="NCBI Taxonomy" id="6984"/>
    <lineage>
        <taxon>Eukaryota</taxon>
        <taxon>Metazoa</taxon>
        <taxon>Ecdysozoa</taxon>
        <taxon>Arthropoda</taxon>
        <taxon>Hexapoda</taxon>
        <taxon>Insecta</taxon>
        <taxon>Pterygota</taxon>
        <taxon>Neoptera</taxon>
        <taxon>Polyneoptera</taxon>
        <taxon>Dictyoptera</taxon>
        <taxon>Blattodea</taxon>
        <taxon>Blaberoidea</taxon>
        <taxon>Blaberidae</taxon>
        <taxon>Diplopterinae</taxon>
        <taxon>Diploptera</taxon>
    </lineage>
</organism>
<dbReference type="EMBL" id="JASPKZ010003852">
    <property type="protein sequence ID" value="KAJ9591908.1"/>
    <property type="molecule type" value="Genomic_DNA"/>
</dbReference>
<name>A0AAD8A5R4_DIPPU</name>
<evidence type="ECO:0000313" key="7">
    <source>
        <dbReference type="EMBL" id="KAJ9591908.1"/>
    </source>
</evidence>
<feature type="transmembrane region" description="Helical" evidence="6">
    <location>
        <begin position="83"/>
        <end position="103"/>
    </location>
</feature>
<comment type="caution">
    <text evidence="7">The sequence shown here is derived from an EMBL/GenBank/DDBJ whole genome shotgun (WGS) entry which is preliminary data.</text>
</comment>
<accession>A0AAD8A5R4</accession>
<keyword evidence="8" id="KW-1185">Reference proteome</keyword>
<feature type="transmembrane region" description="Helical" evidence="6">
    <location>
        <begin position="295"/>
        <end position="318"/>
    </location>
</feature>
<dbReference type="Pfam" id="PF08395">
    <property type="entry name" value="7tm_7"/>
    <property type="match status" value="1"/>
</dbReference>